<keyword evidence="2" id="KW-1185">Reference proteome</keyword>
<name>A0A177NDC1_9GAMM</name>
<organism evidence="1 2">
    <name type="scientific">Methylomonas koyamae</name>
    <dbReference type="NCBI Taxonomy" id="702114"/>
    <lineage>
        <taxon>Bacteria</taxon>
        <taxon>Pseudomonadati</taxon>
        <taxon>Pseudomonadota</taxon>
        <taxon>Gammaproteobacteria</taxon>
        <taxon>Methylococcales</taxon>
        <taxon>Methylococcaceae</taxon>
        <taxon>Methylomonas</taxon>
    </lineage>
</organism>
<dbReference type="EMBL" id="LUUK01000194">
    <property type="protein sequence ID" value="OAI15209.1"/>
    <property type="molecule type" value="Genomic_DNA"/>
</dbReference>
<reference evidence="2" key="1">
    <citation type="submission" date="2016-03" db="EMBL/GenBank/DDBJ databases">
        <authorList>
            <person name="Heylen K."/>
            <person name="De Vos P."/>
            <person name="Vekeman B."/>
        </authorList>
    </citation>
    <scope>NUCLEOTIDE SEQUENCE [LARGE SCALE GENOMIC DNA]</scope>
    <source>
        <strain evidence="2">R-45383</strain>
    </source>
</reference>
<gene>
    <name evidence="1" type="ORF">A1355_10735</name>
</gene>
<comment type="caution">
    <text evidence="1">The sequence shown here is derived from an EMBL/GenBank/DDBJ whole genome shotgun (WGS) entry which is preliminary data.</text>
</comment>
<dbReference type="Proteomes" id="UP000077628">
    <property type="component" value="Unassembled WGS sequence"/>
</dbReference>
<proteinExistence type="predicted"/>
<sequence>MGVRSDFFEEIFFSSFEKLTVVSEEAKDVLGGSSIELLKEEGINHQVIKQCYGLLPEESEPKNRRWLIDGVSGLSIALLQALKPLHQNLGVLSASHRSNTFMGTPVVREIGDGDILVNDVFSGERLGRQYVSLLVQHRRTLQSALEQATGHDGSVIVFAAKKVYFNQLRLSKVLRDCGYKTVALVFDQNMVKHQAGFFDDIIYTDFISFLMLLNSVDRKLLLHTQGWLFRYHIPVLIDTYKPKHCRQIIEIMDSQSFYLPEATVSKIPDTMKMAWGENVIENHQLQLACEHYIVHHADGVIFNGDDEYRRPLVKRDSPHLRNKHLAFPALPVKDFFHASNIVNQEKRLVFVGGVPPFSANRPHELFGDSQLLGLVMKLIARGCYLDIYNNPLIAAEEEYAKLYPDFIELAKRHRNFNFFIGDMPQHINQKIAHYDFGLMVYDFGGIYTGDLHFKHLIPTKLFNYLEAGLPVLVSDRFSAVCSIVKEYRIGVIINQREIEFLPEIIEMLDVAELKRNVVAAREELQMHNNIHRLTGFYEQVMA</sequence>
<evidence type="ECO:0000313" key="2">
    <source>
        <dbReference type="Proteomes" id="UP000077628"/>
    </source>
</evidence>
<dbReference type="STRING" id="702114.A1355_10735"/>
<dbReference type="Gene3D" id="3.40.50.2000">
    <property type="entry name" value="Glycogen Phosphorylase B"/>
    <property type="match status" value="1"/>
</dbReference>
<accession>A0A177NDC1</accession>
<protein>
    <submittedName>
        <fullName evidence="1">Uncharacterized protein</fullName>
    </submittedName>
</protein>
<evidence type="ECO:0000313" key="1">
    <source>
        <dbReference type="EMBL" id="OAI15209.1"/>
    </source>
</evidence>
<dbReference type="AlphaFoldDB" id="A0A177NDC1"/>